<evidence type="ECO:0000313" key="1">
    <source>
        <dbReference type="EMBL" id="SHG43449.1"/>
    </source>
</evidence>
<dbReference type="Proteomes" id="UP000190675">
    <property type="component" value="Chromosome I"/>
</dbReference>
<gene>
    <name evidence="1" type="ORF">SAMN05444169_2454</name>
</gene>
<accession>A0A1M5JT49</accession>
<dbReference type="RefSeq" id="WP_079566197.1">
    <property type="nucleotide sequence ID" value="NZ_LT670818.1"/>
</dbReference>
<sequence length="74" mass="8515">MTNWKADLDALVEATTALTKSVRVEPPMPRTIVEPNRMPPVNLNTSERDEIRQRVANLRAWMRSARPMLRSRDG</sequence>
<organism evidence="1 2">
    <name type="scientific">Bradyrhizobium erythrophlei</name>
    <dbReference type="NCBI Taxonomy" id="1437360"/>
    <lineage>
        <taxon>Bacteria</taxon>
        <taxon>Pseudomonadati</taxon>
        <taxon>Pseudomonadota</taxon>
        <taxon>Alphaproteobacteria</taxon>
        <taxon>Hyphomicrobiales</taxon>
        <taxon>Nitrobacteraceae</taxon>
        <taxon>Bradyrhizobium</taxon>
    </lineage>
</organism>
<reference evidence="1 2" key="1">
    <citation type="submission" date="2016-11" db="EMBL/GenBank/DDBJ databases">
        <authorList>
            <person name="Jaros S."/>
            <person name="Januszkiewicz K."/>
            <person name="Wedrychowicz H."/>
        </authorList>
    </citation>
    <scope>NUCLEOTIDE SEQUENCE [LARGE SCALE GENOMIC DNA]</scope>
    <source>
        <strain evidence="1 2">GAS242</strain>
    </source>
</reference>
<dbReference type="EMBL" id="LT670818">
    <property type="protein sequence ID" value="SHG43449.1"/>
    <property type="molecule type" value="Genomic_DNA"/>
</dbReference>
<dbReference type="AlphaFoldDB" id="A0A1M5JT49"/>
<dbReference type="OrthoDB" id="8240972at2"/>
<name>A0A1M5JT49_9BRAD</name>
<evidence type="ECO:0000313" key="2">
    <source>
        <dbReference type="Proteomes" id="UP000190675"/>
    </source>
</evidence>
<proteinExistence type="predicted"/>
<protein>
    <submittedName>
        <fullName evidence="1">Uncharacterized protein</fullName>
    </submittedName>
</protein>